<dbReference type="RefSeq" id="WP_386098220.1">
    <property type="nucleotide sequence ID" value="NZ_JBHUOZ010000003.1"/>
</dbReference>
<gene>
    <name evidence="2" type="ORF">ACFS6H_10870</name>
</gene>
<dbReference type="Proteomes" id="UP001597511">
    <property type="component" value="Unassembled WGS sequence"/>
</dbReference>
<sequence length="404" mass="46850">MMTTKFFFLACLAMAGIQSSYAQNCKTTAELDNVPGEYLTAAQHPWPAARADYFKELKTAADKAIAKKTLEQIEKAEQQSRAGFILTGGNWENTFSGNGYEYAGSVKLGKYYLQAGHYEFFCAAGKLKRNTEYGTVLRVYVNAIPVNTLERFLRNPFGRSFGNYDLGFEYADWKNHKLSDPGDKLIKLFTYFSCNTPSLLEAINTGQDYFQDVAEKDVKLNSRVPHIYRYWFVKKKNMPVLIPVSRKEYLVSLLEYYEREKLYFTKLVAKLTADRDNSVKQYDGWETVVNEKVELVKNILATQKEDWLGAQAIINRSEDVYQNNKHKLKKKINYNRFWRFYDNEKKSEPLYQYNAGYFKTAATGAATPQFITVAFRYVTLPSSLRLLQNFTNKFDYPAYYRLLQ</sequence>
<comment type="caution">
    <text evidence="2">The sequence shown here is derived from an EMBL/GenBank/DDBJ whole genome shotgun (WGS) entry which is preliminary data.</text>
</comment>
<keyword evidence="1" id="KW-0732">Signal</keyword>
<feature type="chain" id="PRO_5046598217" evidence="1">
    <location>
        <begin position="23"/>
        <end position="404"/>
    </location>
</feature>
<dbReference type="EMBL" id="JBHUOZ010000003">
    <property type="protein sequence ID" value="MFD2920214.1"/>
    <property type="molecule type" value="Genomic_DNA"/>
</dbReference>
<reference evidence="3" key="1">
    <citation type="journal article" date="2019" name="Int. J. Syst. Evol. Microbiol.">
        <title>The Global Catalogue of Microorganisms (GCM) 10K type strain sequencing project: providing services to taxonomists for standard genome sequencing and annotation.</title>
        <authorList>
            <consortium name="The Broad Institute Genomics Platform"/>
            <consortium name="The Broad Institute Genome Sequencing Center for Infectious Disease"/>
            <person name="Wu L."/>
            <person name="Ma J."/>
        </authorList>
    </citation>
    <scope>NUCLEOTIDE SEQUENCE [LARGE SCALE GENOMIC DNA]</scope>
    <source>
        <strain evidence="3">KCTC 23299</strain>
    </source>
</reference>
<protein>
    <submittedName>
        <fullName evidence="2">Uncharacterized protein</fullName>
    </submittedName>
</protein>
<organism evidence="2 3">
    <name type="scientific">Terrimonas rubra</name>
    <dbReference type="NCBI Taxonomy" id="1035890"/>
    <lineage>
        <taxon>Bacteria</taxon>
        <taxon>Pseudomonadati</taxon>
        <taxon>Bacteroidota</taxon>
        <taxon>Chitinophagia</taxon>
        <taxon>Chitinophagales</taxon>
        <taxon>Chitinophagaceae</taxon>
        <taxon>Terrimonas</taxon>
    </lineage>
</organism>
<keyword evidence="3" id="KW-1185">Reference proteome</keyword>
<proteinExistence type="predicted"/>
<feature type="signal peptide" evidence="1">
    <location>
        <begin position="1"/>
        <end position="22"/>
    </location>
</feature>
<evidence type="ECO:0000313" key="2">
    <source>
        <dbReference type="EMBL" id="MFD2920214.1"/>
    </source>
</evidence>
<evidence type="ECO:0000256" key="1">
    <source>
        <dbReference type="SAM" id="SignalP"/>
    </source>
</evidence>
<name>A0ABW6A529_9BACT</name>
<accession>A0ABW6A529</accession>
<evidence type="ECO:0000313" key="3">
    <source>
        <dbReference type="Proteomes" id="UP001597511"/>
    </source>
</evidence>